<protein>
    <submittedName>
        <fullName evidence="2">Uncharacterized protein</fullName>
    </submittedName>
</protein>
<dbReference type="Proteomes" id="UP000221165">
    <property type="component" value="Unassembled WGS sequence"/>
</dbReference>
<organism evidence="2 3">
    <name type="scientific">Cystoisospora suis</name>
    <dbReference type="NCBI Taxonomy" id="483139"/>
    <lineage>
        <taxon>Eukaryota</taxon>
        <taxon>Sar</taxon>
        <taxon>Alveolata</taxon>
        <taxon>Apicomplexa</taxon>
        <taxon>Conoidasida</taxon>
        <taxon>Coccidia</taxon>
        <taxon>Eucoccidiorida</taxon>
        <taxon>Eimeriorina</taxon>
        <taxon>Sarcocystidae</taxon>
        <taxon>Cystoisospora</taxon>
    </lineage>
</organism>
<feature type="non-terminal residue" evidence="2">
    <location>
        <position position="626"/>
    </location>
</feature>
<dbReference type="VEuPathDB" id="ToxoDB:CSUI_000658"/>
<evidence type="ECO:0000313" key="2">
    <source>
        <dbReference type="EMBL" id="PHJ25497.1"/>
    </source>
</evidence>
<dbReference type="GeneID" id="94424100"/>
<feature type="region of interest" description="Disordered" evidence="1">
    <location>
        <begin position="529"/>
        <end position="626"/>
    </location>
</feature>
<accession>A0A2C6LBJ0</accession>
<feature type="region of interest" description="Disordered" evidence="1">
    <location>
        <begin position="364"/>
        <end position="462"/>
    </location>
</feature>
<sequence length="626" mass="67737">MGNKVEAGSKHHSLGRVVLCLAFFVLASLTFRCRVEREGKIPYVSQWALIRRSADGLRAGLRMQGDRGRPSQYSLIRPAGSDALSQDSSLEEVKTYSEREQKQHYLGVRLGEHACLLLGLDGQSGSKGTAEGERPVTAPLRTEPDPHNQGLFWRSSLSSHRSSGRPGALVSLMTRFRPPEGQFLFKRHVGTGSEDRPFGRYPGQTQRDDELLTDRTAWQNSHDFFAKLIKSRVFVTLFQRLVHRHAGDTRGDAPGRNSTAVASTLETGSSDGRNRPAHRLVVLHKRNAKTQLSQRSEVTRESIVQASSSLRGLTVPAARLDPEAHTDSYLTGAWTLASSTHGSDVPVGERVSFSDSDQSLLSKLGGPLGLTPKDGHPFTLHSTEAAPARRLWGKSFDSKSSTRPAGTSGWGTTSSSATRTGWSRPADNRSRQWGTGTSGWGASGWGTSARRDQEPDDAWGSQRVPAADEFLDEGETADRRGGFSSNNAVKVGGGMWQGGDRGVNPGLADFTGFQNKLYNEQREAMAAWNEQAEQATAPPSQSHQQGPPPPSRGQPQGPPAPSRGQPQGPPPPSRGQAQGQDKTGDSNARMPPASGGRRGRTIFLVPIHMSHEEPAAAPFHAGDKEK</sequence>
<dbReference type="EMBL" id="MIGC01000257">
    <property type="protein sequence ID" value="PHJ25497.1"/>
    <property type="molecule type" value="Genomic_DNA"/>
</dbReference>
<evidence type="ECO:0000256" key="1">
    <source>
        <dbReference type="SAM" id="MobiDB-lite"/>
    </source>
</evidence>
<feature type="compositionally biased region" description="Pro residues" evidence="1">
    <location>
        <begin position="546"/>
        <end position="573"/>
    </location>
</feature>
<keyword evidence="3" id="KW-1185">Reference proteome</keyword>
<feature type="compositionally biased region" description="Polar residues" evidence="1">
    <location>
        <begin position="256"/>
        <end position="271"/>
    </location>
</feature>
<feature type="compositionally biased region" description="Low complexity" evidence="1">
    <location>
        <begin position="405"/>
        <end position="424"/>
    </location>
</feature>
<name>A0A2C6LBJ0_9APIC</name>
<evidence type="ECO:0000313" key="3">
    <source>
        <dbReference type="Proteomes" id="UP000221165"/>
    </source>
</evidence>
<dbReference type="RefSeq" id="XP_067927143.1">
    <property type="nucleotide sequence ID" value="XM_068060889.1"/>
</dbReference>
<gene>
    <name evidence="2" type="ORF">CSUI_000658</name>
</gene>
<feature type="region of interest" description="Disordered" evidence="1">
    <location>
        <begin position="247"/>
        <end position="276"/>
    </location>
</feature>
<dbReference type="AlphaFoldDB" id="A0A2C6LBJ0"/>
<feature type="region of interest" description="Disordered" evidence="1">
    <location>
        <begin position="124"/>
        <end position="148"/>
    </location>
</feature>
<reference evidence="2 3" key="1">
    <citation type="journal article" date="2017" name="Int. J. Parasitol.">
        <title>The genome of the protozoan parasite Cystoisospora suis and a reverse vaccinology approach to identify vaccine candidates.</title>
        <authorList>
            <person name="Palmieri N."/>
            <person name="Shrestha A."/>
            <person name="Ruttkowski B."/>
            <person name="Beck T."/>
            <person name="Vogl C."/>
            <person name="Tomley F."/>
            <person name="Blake D.P."/>
            <person name="Joachim A."/>
        </authorList>
    </citation>
    <scope>NUCLEOTIDE SEQUENCE [LARGE SCALE GENOMIC DNA]</scope>
    <source>
        <strain evidence="2 3">Wien I</strain>
    </source>
</reference>
<proteinExistence type="predicted"/>
<comment type="caution">
    <text evidence="2">The sequence shown here is derived from an EMBL/GenBank/DDBJ whole genome shotgun (WGS) entry which is preliminary data.</text>
</comment>